<dbReference type="InterPro" id="IPR036102">
    <property type="entry name" value="OsmC/Ohrsf"/>
</dbReference>
<protein>
    <submittedName>
        <fullName evidence="2">Osmotically inducible protein OsmC</fullName>
    </submittedName>
</protein>
<accession>A0A177Y8C6</accession>
<gene>
    <name evidence="2" type="ORF">A3K89_12465</name>
</gene>
<proteinExistence type="inferred from homology"/>
<dbReference type="GO" id="GO:0006979">
    <property type="term" value="P:response to oxidative stress"/>
    <property type="evidence" value="ECO:0007669"/>
    <property type="project" value="InterPro"/>
</dbReference>
<dbReference type="Gene3D" id="3.30.300.20">
    <property type="match status" value="1"/>
</dbReference>
<dbReference type="PANTHER" id="PTHR33797">
    <property type="entry name" value="ORGANIC HYDROPEROXIDE RESISTANCE PROTEIN-LIKE"/>
    <property type="match status" value="1"/>
</dbReference>
<dbReference type="PANTHER" id="PTHR33797:SF2">
    <property type="entry name" value="ORGANIC HYDROPEROXIDE RESISTANCE PROTEIN-LIKE"/>
    <property type="match status" value="1"/>
</dbReference>
<dbReference type="Proteomes" id="UP000077519">
    <property type="component" value="Unassembled WGS sequence"/>
</dbReference>
<dbReference type="SUPFAM" id="SSF82784">
    <property type="entry name" value="OsmC-like"/>
    <property type="match status" value="1"/>
</dbReference>
<comment type="similarity">
    <text evidence="1">Belongs to the OsmC/Ohr family.</text>
</comment>
<sequence>MPSILYTAQVTATPGSVEASDGALTLDVHEPSELGGTGGSTNPEQLMAAALASCLLESVRIAAGTAGESIDDVSVDGSVSLSDTDGVGYDATYSLAVSLPNFANPDNVLAQAKSICPFLKKLDDVDVTLTD</sequence>
<reference evidence="2 3" key="1">
    <citation type="submission" date="2016-03" db="EMBL/GenBank/DDBJ databases">
        <title>Genome sequence of Rhodococcus kyotonensis KB10.</title>
        <authorList>
            <person name="Jeong H."/>
            <person name="Hong C.E."/>
            <person name="Jo S.H."/>
            <person name="Park J.M."/>
        </authorList>
    </citation>
    <scope>NUCLEOTIDE SEQUENCE [LARGE SCALE GENOMIC DNA]</scope>
    <source>
        <strain evidence="2 3">KB10</strain>
    </source>
</reference>
<keyword evidence="3" id="KW-1185">Reference proteome</keyword>
<evidence type="ECO:0000313" key="3">
    <source>
        <dbReference type="Proteomes" id="UP000077519"/>
    </source>
</evidence>
<dbReference type="InterPro" id="IPR003718">
    <property type="entry name" value="OsmC/Ohr_fam"/>
</dbReference>
<dbReference type="InterPro" id="IPR019953">
    <property type="entry name" value="OHR"/>
</dbReference>
<organism evidence="2 3">
    <name type="scientific">Rhodococcoides kyotonense</name>
    <dbReference type="NCBI Taxonomy" id="398843"/>
    <lineage>
        <taxon>Bacteria</taxon>
        <taxon>Bacillati</taxon>
        <taxon>Actinomycetota</taxon>
        <taxon>Actinomycetes</taxon>
        <taxon>Mycobacteriales</taxon>
        <taxon>Nocardiaceae</taxon>
        <taxon>Rhodococcoides</taxon>
    </lineage>
</organism>
<dbReference type="InterPro" id="IPR015946">
    <property type="entry name" value="KH_dom-like_a/b"/>
</dbReference>
<evidence type="ECO:0000256" key="1">
    <source>
        <dbReference type="ARBA" id="ARBA00007378"/>
    </source>
</evidence>
<evidence type="ECO:0000313" key="2">
    <source>
        <dbReference type="EMBL" id="OAK51398.1"/>
    </source>
</evidence>
<dbReference type="Gene3D" id="2.20.25.10">
    <property type="match status" value="1"/>
</dbReference>
<dbReference type="Pfam" id="PF02566">
    <property type="entry name" value="OsmC"/>
    <property type="match status" value="1"/>
</dbReference>
<name>A0A177Y8C6_9NOCA</name>
<dbReference type="EMBL" id="LVHI01000039">
    <property type="protein sequence ID" value="OAK51398.1"/>
    <property type="molecule type" value="Genomic_DNA"/>
</dbReference>
<dbReference type="AlphaFoldDB" id="A0A177Y8C6"/>
<comment type="caution">
    <text evidence="2">The sequence shown here is derived from an EMBL/GenBank/DDBJ whole genome shotgun (WGS) entry which is preliminary data.</text>
</comment>